<evidence type="ECO:0000256" key="4">
    <source>
        <dbReference type="ARBA" id="ARBA00022692"/>
    </source>
</evidence>
<feature type="transmembrane region" description="Helical" evidence="7">
    <location>
        <begin position="40"/>
        <end position="59"/>
    </location>
</feature>
<feature type="transmembrane region" description="Helical" evidence="7">
    <location>
        <begin position="66"/>
        <end position="86"/>
    </location>
</feature>
<accession>A0A6A3BDP6</accession>
<evidence type="ECO:0000256" key="5">
    <source>
        <dbReference type="ARBA" id="ARBA00022989"/>
    </source>
</evidence>
<dbReference type="PANTHER" id="PTHR31376">
    <property type="entry name" value="OS09G0467300 PROTEIN-RELATED"/>
    <property type="match status" value="1"/>
</dbReference>
<evidence type="ECO:0000313" key="9">
    <source>
        <dbReference type="Proteomes" id="UP000436088"/>
    </source>
</evidence>
<proteinExistence type="inferred from homology"/>
<evidence type="ECO:0000256" key="6">
    <source>
        <dbReference type="ARBA" id="ARBA00023136"/>
    </source>
</evidence>
<keyword evidence="3" id="KW-0813">Transport</keyword>
<comment type="subcellular location">
    <subcellularLocation>
        <location evidence="1">Membrane</location>
        <topology evidence="1">Multi-pass membrane protein</topology>
    </subcellularLocation>
</comment>
<feature type="transmembrane region" description="Helical" evidence="7">
    <location>
        <begin position="92"/>
        <end position="111"/>
    </location>
</feature>
<dbReference type="GO" id="GO:0005345">
    <property type="term" value="F:purine nucleobase transmembrane transporter activity"/>
    <property type="evidence" value="ECO:0007669"/>
    <property type="project" value="UniProtKB-ARBA"/>
</dbReference>
<evidence type="ECO:0000256" key="2">
    <source>
        <dbReference type="ARBA" id="ARBA00006213"/>
    </source>
</evidence>
<evidence type="ECO:0000256" key="7">
    <source>
        <dbReference type="SAM" id="Phobius"/>
    </source>
</evidence>
<dbReference type="AlphaFoldDB" id="A0A6A3BDP6"/>
<keyword evidence="9" id="KW-1185">Reference proteome</keyword>
<name>A0A6A3BDP6_HIBSY</name>
<organism evidence="8 9">
    <name type="scientific">Hibiscus syriacus</name>
    <name type="common">Rose of Sharon</name>
    <dbReference type="NCBI Taxonomy" id="106335"/>
    <lineage>
        <taxon>Eukaryota</taxon>
        <taxon>Viridiplantae</taxon>
        <taxon>Streptophyta</taxon>
        <taxon>Embryophyta</taxon>
        <taxon>Tracheophyta</taxon>
        <taxon>Spermatophyta</taxon>
        <taxon>Magnoliopsida</taxon>
        <taxon>eudicotyledons</taxon>
        <taxon>Gunneridae</taxon>
        <taxon>Pentapetalae</taxon>
        <taxon>rosids</taxon>
        <taxon>malvids</taxon>
        <taxon>Malvales</taxon>
        <taxon>Malvaceae</taxon>
        <taxon>Malvoideae</taxon>
        <taxon>Hibiscus</taxon>
    </lineage>
</organism>
<keyword evidence="4 7" id="KW-0812">Transmembrane</keyword>
<keyword evidence="6 7" id="KW-0472">Membrane</keyword>
<keyword evidence="5 7" id="KW-1133">Transmembrane helix</keyword>
<comment type="caution">
    <text evidence="8">The sequence shown here is derived from an EMBL/GenBank/DDBJ whole genome shotgun (WGS) entry which is preliminary data.</text>
</comment>
<dbReference type="SUPFAM" id="SSF103481">
    <property type="entry name" value="Multidrug resistance efflux transporter EmrE"/>
    <property type="match status" value="1"/>
</dbReference>
<protein>
    <submittedName>
        <fullName evidence="8">Purine permease 8</fullName>
    </submittedName>
</protein>
<evidence type="ECO:0000256" key="3">
    <source>
        <dbReference type="ARBA" id="ARBA00022448"/>
    </source>
</evidence>
<dbReference type="Proteomes" id="UP000436088">
    <property type="component" value="Unassembled WGS sequence"/>
</dbReference>
<dbReference type="GO" id="GO:0016020">
    <property type="term" value="C:membrane"/>
    <property type="evidence" value="ECO:0007669"/>
    <property type="project" value="UniProtKB-SubCell"/>
</dbReference>
<gene>
    <name evidence="8" type="ORF">F3Y22_tig00110221pilonHSYRG00087</name>
</gene>
<dbReference type="InterPro" id="IPR037185">
    <property type="entry name" value="EmrE-like"/>
</dbReference>
<dbReference type="PANTHER" id="PTHR31376:SF17">
    <property type="entry name" value="PURINE PERMEASE 21-RELATED"/>
    <property type="match status" value="1"/>
</dbReference>
<reference evidence="8" key="1">
    <citation type="submission" date="2019-09" db="EMBL/GenBank/DDBJ databases">
        <title>Draft genome information of white flower Hibiscus syriacus.</title>
        <authorList>
            <person name="Kim Y.-M."/>
        </authorList>
    </citation>
    <scope>NUCLEOTIDE SEQUENCE [LARGE SCALE GENOMIC DNA]</scope>
    <source>
        <strain evidence="8">YM2019G1</strain>
    </source>
</reference>
<evidence type="ECO:0000313" key="8">
    <source>
        <dbReference type="EMBL" id="KAE8712909.1"/>
    </source>
</evidence>
<dbReference type="EMBL" id="VEPZ02000884">
    <property type="protein sequence ID" value="KAE8712909.1"/>
    <property type="molecule type" value="Genomic_DNA"/>
</dbReference>
<dbReference type="Pfam" id="PF16913">
    <property type="entry name" value="PUNUT"/>
    <property type="match status" value="1"/>
</dbReference>
<sequence>MLSQLAGFPILLPCYCLTPPKNSTKYGQMQQQPPSAEILAVVYFSFGVSLAAYTFMYAIGLLHLQVSTFSLVCALQLAFNALFSFFLHSQKFTPFIFNSLVLLTISSALLISQTNPTRPGEVSKGKYDIGFVCTVGASAVYGLMLSLTQLTFKKVLKGAHVLEIVMYQSLVATSAAVTGLFVSREWRGLSVEMAEFELGKFSYVMTLMETAIAS</sequence>
<dbReference type="InterPro" id="IPR030182">
    <property type="entry name" value="PUP_plant"/>
</dbReference>
<evidence type="ECO:0000256" key="1">
    <source>
        <dbReference type="ARBA" id="ARBA00004141"/>
    </source>
</evidence>
<comment type="similarity">
    <text evidence="2">Belongs to the purine permeases (TC 2.A.7.14) family.</text>
</comment>
<feature type="transmembrane region" description="Helical" evidence="7">
    <location>
        <begin position="164"/>
        <end position="183"/>
    </location>
</feature>
<feature type="transmembrane region" description="Helical" evidence="7">
    <location>
        <begin position="131"/>
        <end position="152"/>
    </location>
</feature>
<dbReference type="GO" id="GO:0015211">
    <property type="term" value="F:purine nucleoside transmembrane transporter activity"/>
    <property type="evidence" value="ECO:0007669"/>
    <property type="project" value="InterPro"/>
</dbReference>